<accession>A0A2H3EBM4</accession>
<protein>
    <recommendedName>
        <fullName evidence="1">MaoC-like domain-containing protein</fullName>
    </recommendedName>
</protein>
<dbReference type="GO" id="GO:0006635">
    <property type="term" value="P:fatty acid beta-oxidation"/>
    <property type="evidence" value="ECO:0007669"/>
    <property type="project" value="TreeGrafter"/>
</dbReference>
<dbReference type="PANTHER" id="PTHR13078:SF56">
    <property type="entry name" value="PEROXISOMAL MULTIFUNCTIONAL ENZYME TYPE 2"/>
    <property type="match status" value="1"/>
</dbReference>
<keyword evidence="3" id="KW-1185">Reference proteome</keyword>
<dbReference type="GO" id="GO:0044594">
    <property type="term" value="F:17-beta-hydroxysteroid dehydrogenase (NAD+) activity"/>
    <property type="evidence" value="ECO:0007669"/>
    <property type="project" value="TreeGrafter"/>
</dbReference>
<dbReference type="EMBL" id="KZ293644">
    <property type="protein sequence ID" value="PBL03711.1"/>
    <property type="molecule type" value="Genomic_DNA"/>
</dbReference>
<dbReference type="InterPro" id="IPR002539">
    <property type="entry name" value="MaoC-like_dom"/>
</dbReference>
<organism evidence="2 3">
    <name type="scientific">Armillaria gallica</name>
    <name type="common">Bulbous honey fungus</name>
    <name type="synonym">Armillaria bulbosa</name>
    <dbReference type="NCBI Taxonomy" id="47427"/>
    <lineage>
        <taxon>Eukaryota</taxon>
        <taxon>Fungi</taxon>
        <taxon>Dikarya</taxon>
        <taxon>Basidiomycota</taxon>
        <taxon>Agaricomycotina</taxon>
        <taxon>Agaricomycetes</taxon>
        <taxon>Agaricomycetidae</taxon>
        <taxon>Agaricales</taxon>
        <taxon>Marasmiineae</taxon>
        <taxon>Physalacriaceae</taxon>
        <taxon>Armillaria</taxon>
    </lineage>
</organism>
<evidence type="ECO:0000313" key="3">
    <source>
        <dbReference type="Proteomes" id="UP000217790"/>
    </source>
</evidence>
<dbReference type="AlphaFoldDB" id="A0A2H3EBM4"/>
<dbReference type="OrthoDB" id="3592703at2759"/>
<dbReference type="Pfam" id="PF01575">
    <property type="entry name" value="MaoC_dehydratas"/>
    <property type="match status" value="1"/>
</dbReference>
<dbReference type="STRING" id="47427.A0A2H3EBM4"/>
<evidence type="ECO:0000313" key="2">
    <source>
        <dbReference type="EMBL" id="PBL03711.1"/>
    </source>
</evidence>
<feature type="domain" description="MaoC-like" evidence="1">
    <location>
        <begin position="64"/>
        <end position="127"/>
    </location>
</feature>
<evidence type="ECO:0000259" key="1">
    <source>
        <dbReference type="Pfam" id="PF01575"/>
    </source>
</evidence>
<proteinExistence type="predicted"/>
<reference evidence="3" key="1">
    <citation type="journal article" date="2017" name="Nat. Ecol. Evol.">
        <title>Genome expansion and lineage-specific genetic innovations in the forest pathogenic fungi Armillaria.</title>
        <authorList>
            <person name="Sipos G."/>
            <person name="Prasanna A.N."/>
            <person name="Walter M.C."/>
            <person name="O'Connor E."/>
            <person name="Balint B."/>
            <person name="Krizsan K."/>
            <person name="Kiss B."/>
            <person name="Hess J."/>
            <person name="Varga T."/>
            <person name="Slot J."/>
            <person name="Riley R."/>
            <person name="Boka B."/>
            <person name="Rigling D."/>
            <person name="Barry K."/>
            <person name="Lee J."/>
            <person name="Mihaltcheva S."/>
            <person name="LaButti K."/>
            <person name="Lipzen A."/>
            <person name="Waldron R."/>
            <person name="Moloney N.M."/>
            <person name="Sperisen C."/>
            <person name="Kredics L."/>
            <person name="Vagvoelgyi C."/>
            <person name="Patrignani A."/>
            <person name="Fitzpatrick D."/>
            <person name="Nagy I."/>
            <person name="Doyle S."/>
            <person name="Anderson J.B."/>
            <person name="Grigoriev I.V."/>
            <person name="Gueldener U."/>
            <person name="Muensterkoetter M."/>
            <person name="Nagy L.G."/>
        </authorList>
    </citation>
    <scope>NUCLEOTIDE SEQUENCE [LARGE SCALE GENOMIC DNA]</scope>
    <source>
        <strain evidence="3">Ar21-2</strain>
    </source>
</reference>
<dbReference type="SUPFAM" id="SSF54637">
    <property type="entry name" value="Thioesterase/thiol ester dehydrase-isomerase"/>
    <property type="match status" value="1"/>
</dbReference>
<dbReference type="GO" id="GO:0004300">
    <property type="term" value="F:enoyl-CoA hydratase activity"/>
    <property type="evidence" value="ECO:0007669"/>
    <property type="project" value="TreeGrafter"/>
</dbReference>
<dbReference type="InParanoid" id="A0A2H3EBM4"/>
<dbReference type="GO" id="GO:0003857">
    <property type="term" value="F:(3S)-3-hydroxyacyl-CoA dehydrogenase (NAD+) activity"/>
    <property type="evidence" value="ECO:0007669"/>
    <property type="project" value="TreeGrafter"/>
</dbReference>
<dbReference type="GO" id="GO:0005777">
    <property type="term" value="C:peroxisome"/>
    <property type="evidence" value="ECO:0007669"/>
    <property type="project" value="TreeGrafter"/>
</dbReference>
<sequence length="134" mass="14409">MNPETDIPERSYLRINLPSSFVDLAALVASALGRVTTSCKLALNVSLRIRILDRGAATAPNVIPNRAPDAVLEEKTVPTQAALYRLSGDTSPLHILPEFAAIGGFDRPILHGLSSMGKAGKHVFETFVPFKDSI</sequence>
<dbReference type="Proteomes" id="UP000217790">
    <property type="component" value="Unassembled WGS sequence"/>
</dbReference>
<dbReference type="PANTHER" id="PTHR13078">
    <property type="entry name" value="PEROXISOMAL MULTIFUNCTIONAL ENZYME TYPE 2-RELATED"/>
    <property type="match status" value="1"/>
</dbReference>
<dbReference type="InterPro" id="IPR029069">
    <property type="entry name" value="HotDog_dom_sf"/>
</dbReference>
<name>A0A2H3EBM4_ARMGA</name>
<dbReference type="Gene3D" id="3.10.129.10">
    <property type="entry name" value="Hotdog Thioesterase"/>
    <property type="match status" value="1"/>
</dbReference>
<gene>
    <name evidence="2" type="ORF">ARMGADRAFT_1004424</name>
</gene>